<dbReference type="Proteomes" id="UP000256321">
    <property type="component" value="Unassembled WGS sequence"/>
</dbReference>
<gene>
    <name evidence="2" type="ORF">DWU89_14225</name>
    <name evidence="1" type="ORF">H8784_13865</name>
</gene>
<evidence type="ECO:0000313" key="3">
    <source>
        <dbReference type="Proteomes" id="UP000256321"/>
    </source>
</evidence>
<accession>A0A3D8HBY8</accession>
<reference evidence="1 4" key="2">
    <citation type="submission" date="2020-08" db="EMBL/GenBank/DDBJ databases">
        <title>Genome public.</title>
        <authorList>
            <person name="Liu C."/>
            <person name="Sun Q."/>
        </authorList>
    </citation>
    <scope>NUCLEOTIDE SEQUENCE [LARGE SCALE GENOMIC DNA]</scope>
    <source>
        <strain evidence="1 4">426_9</strain>
    </source>
</reference>
<dbReference type="EMBL" id="JACRTI010000037">
    <property type="protein sequence ID" value="MBC8602801.1"/>
    <property type="molecule type" value="Genomic_DNA"/>
</dbReference>
<dbReference type="EMBL" id="QREV01000037">
    <property type="protein sequence ID" value="RDU48496.1"/>
    <property type="molecule type" value="Genomic_DNA"/>
</dbReference>
<sequence>MTKIQLLATLLAFIIIALLGACSSEDYSEPDVFKVTPDLRDRINSGVKMASRTEKKLFNEKFNAFLSKCDEMGVENTPYQYMETEEYADLKNQILTSSPATCYLLMDRYLKRKPHFFSFILNDLIETAYPDTADEIANRMKASTTVQETMELYPQVCLEIWLDTIENR</sequence>
<dbReference type="PROSITE" id="PS51257">
    <property type="entry name" value="PROKAR_LIPOPROTEIN"/>
    <property type="match status" value="1"/>
</dbReference>
<comment type="caution">
    <text evidence="2">The sequence shown here is derived from an EMBL/GenBank/DDBJ whole genome shotgun (WGS) entry which is preliminary data.</text>
</comment>
<proteinExistence type="predicted"/>
<dbReference type="AlphaFoldDB" id="A0A3D8HBY8"/>
<protein>
    <submittedName>
        <fullName evidence="2">Uncharacterized protein</fullName>
    </submittedName>
</protein>
<evidence type="ECO:0000313" key="2">
    <source>
        <dbReference type="EMBL" id="RDU48496.1"/>
    </source>
</evidence>
<evidence type="ECO:0000313" key="4">
    <source>
        <dbReference type="Proteomes" id="UP000629596"/>
    </source>
</evidence>
<keyword evidence="4" id="KW-1185">Reference proteome</keyword>
<name>A0A3D8HBY8_9BACT</name>
<organism evidence="2 3">
    <name type="scientific">Parabacteroides acidifaciens</name>
    <dbReference type="NCBI Taxonomy" id="2290935"/>
    <lineage>
        <taxon>Bacteria</taxon>
        <taxon>Pseudomonadati</taxon>
        <taxon>Bacteroidota</taxon>
        <taxon>Bacteroidia</taxon>
        <taxon>Bacteroidales</taxon>
        <taxon>Tannerellaceae</taxon>
        <taxon>Parabacteroides</taxon>
    </lineage>
</organism>
<reference evidence="2 3" key="1">
    <citation type="submission" date="2018-07" db="EMBL/GenBank/DDBJ databases">
        <title>Parabacteroides acidifaciens nov. sp., isolated from human feces.</title>
        <authorList>
            <person name="Wang Y.J."/>
        </authorList>
    </citation>
    <scope>NUCLEOTIDE SEQUENCE [LARGE SCALE GENOMIC DNA]</scope>
    <source>
        <strain evidence="2 3">426-9</strain>
    </source>
</reference>
<evidence type="ECO:0000313" key="1">
    <source>
        <dbReference type="EMBL" id="MBC8602801.1"/>
    </source>
</evidence>
<dbReference type="RefSeq" id="WP_115500297.1">
    <property type="nucleotide sequence ID" value="NZ_JACRTI010000037.1"/>
</dbReference>
<dbReference type="Proteomes" id="UP000629596">
    <property type="component" value="Unassembled WGS sequence"/>
</dbReference>